<proteinExistence type="predicted"/>
<dbReference type="Proteomes" id="UP000094065">
    <property type="component" value="Unassembled WGS sequence"/>
</dbReference>
<name>A0A1E3H8M6_9TREE</name>
<dbReference type="RefSeq" id="XP_018988633.1">
    <property type="nucleotide sequence ID" value="XM_019142970.1"/>
</dbReference>
<feature type="transmembrane region" description="Helical" evidence="1">
    <location>
        <begin position="35"/>
        <end position="53"/>
    </location>
</feature>
<keyword evidence="1" id="KW-1133">Transmembrane helix</keyword>
<dbReference type="EMBL" id="AWGJ01000014">
    <property type="protein sequence ID" value="ODN72692.1"/>
    <property type="molecule type" value="Genomic_DNA"/>
</dbReference>
<keyword evidence="1" id="KW-0812">Transmembrane</keyword>
<sequence length="57" mass="6645">MLMQVEDEVGPEKAKKLEETIVILRKTELRYAKRCTWAFCGFFLQLALTIVIAEVDR</sequence>
<evidence type="ECO:0000313" key="2">
    <source>
        <dbReference type="EMBL" id="ODN72692.1"/>
    </source>
</evidence>
<evidence type="ECO:0000256" key="1">
    <source>
        <dbReference type="SAM" id="Phobius"/>
    </source>
</evidence>
<dbReference type="OrthoDB" id="2572401at2759"/>
<dbReference type="AlphaFoldDB" id="A0A1E3H8M6"/>
<gene>
    <name evidence="2" type="ORF">L202_08131</name>
</gene>
<organism evidence="2 3">
    <name type="scientific">Cryptococcus amylolentus CBS 6039</name>
    <dbReference type="NCBI Taxonomy" id="1295533"/>
    <lineage>
        <taxon>Eukaryota</taxon>
        <taxon>Fungi</taxon>
        <taxon>Dikarya</taxon>
        <taxon>Basidiomycota</taxon>
        <taxon>Agaricomycotina</taxon>
        <taxon>Tremellomycetes</taxon>
        <taxon>Tremellales</taxon>
        <taxon>Cryptococcaceae</taxon>
        <taxon>Cryptococcus</taxon>
    </lineage>
</organism>
<comment type="caution">
    <text evidence="2">The sequence shown here is derived from an EMBL/GenBank/DDBJ whole genome shotgun (WGS) entry which is preliminary data.</text>
</comment>
<accession>A0A1E3H8M6</accession>
<dbReference type="GeneID" id="30159440"/>
<evidence type="ECO:0000313" key="3">
    <source>
        <dbReference type="Proteomes" id="UP000094065"/>
    </source>
</evidence>
<reference evidence="2 3" key="1">
    <citation type="submission" date="2016-06" db="EMBL/GenBank/DDBJ databases">
        <title>Evolution of pathogenesis and genome organization in the Tremellales.</title>
        <authorList>
            <person name="Cuomo C."/>
            <person name="Litvintseva A."/>
            <person name="Heitman J."/>
            <person name="Chen Y."/>
            <person name="Sun S."/>
            <person name="Springer D."/>
            <person name="Dromer F."/>
            <person name="Young S."/>
            <person name="Zeng Q."/>
            <person name="Chapman S."/>
            <person name="Gujja S."/>
            <person name="Saif S."/>
            <person name="Birren B."/>
        </authorList>
    </citation>
    <scope>NUCLEOTIDE SEQUENCE [LARGE SCALE GENOMIC DNA]</scope>
    <source>
        <strain evidence="2 3">CBS 6039</strain>
    </source>
</reference>
<keyword evidence="1" id="KW-0472">Membrane</keyword>
<protein>
    <submittedName>
        <fullName evidence="2">Uncharacterized protein</fullName>
    </submittedName>
</protein>
<keyword evidence="3" id="KW-1185">Reference proteome</keyword>